<organism evidence="1">
    <name type="scientific">hydrothermal vent metagenome</name>
    <dbReference type="NCBI Taxonomy" id="652676"/>
    <lineage>
        <taxon>unclassified sequences</taxon>
        <taxon>metagenomes</taxon>
        <taxon>ecological metagenomes</taxon>
    </lineage>
</organism>
<sequence length="29" mass="3453">MKAMNQNTNRKKPLRKYFYGIPIYLCACS</sequence>
<proteinExistence type="predicted"/>
<feature type="non-terminal residue" evidence="1">
    <location>
        <position position="29"/>
    </location>
</feature>
<gene>
    <name evidence="1" type="ORF">MNBD_BACTEROID07-1155</name>
</gene>
<dbReference type="EMBL" id="UOET01000492">
    <property type="protein sequence ID" value="VAW30245.1"/>
    <property type="molecule type" value="Genomic_DNA"/>
</dbReference>
<reference evidence="1" key="1">
    <citation type="submission" date="2018-06" db="EMBL/GenBank/DDBJ databases">
        <authorList>
            <person name="Zhirakovskaya E."/>
        </authorList>
    </citation>
    <scope>NUCLEOTIDE SEQUENCE</scope>
</reference>
<evidence type="ECO:0000313" key="1">
    <source>
        <dbReference type="EMBL" id="VAW30245.1"/>
    </source>
</evidence>
<protein>
    <submittedName>
        <fullName evidence="1">Uncharacterized protein</fullName>
    </submittedName>
</protein>
<accession>A0A3B0UGU2</accession>
<dbReference type="AlphaFoldDB" id="A0A3B0UGU2"/>
<name>A0A3B0UGU2_9ZZZZ</name>